<gene>
    <name evidence="6" type="ORF">ESB13_17960</name>
</gene>
<evidence type="ECO:0000256" key="2">
    <source>
        <dbReference type="ARBA" id="ARBA00022748"/>
    </source>
</evidence>
<dbReference type="InterPro" id="IPR050553">
    <property type="entry name" value="Thioredoxin_ResA/DsbE_sf"/>
</dbReference>
<comment type="subcellular location">
    <subcellularLocation>
        <location evidence="1">Cell envelope</location>
    </subcellularLocation>
</comment>
<dbReference type="CDD" id="cd02966">
    <property type="entry name" value="TlpA_like_family"/>
    <property type="match status" value="1"/>
</dbReference>
<dbReference type="OrthoDB" id="793244at2"/>
<dbReference type="GO" id="GO:0016491">
    <property type="term" value="F:oxidoreductase activity"/>
    <property type="evidence" value="ECO:0007669"/>
    <property type="project" value="InterPro"/>
</dbReference>
<evidence type="ECO:0000313" key="7">
    <source>
        <dbReference type="Proteomes" id="UP000290545"/>
    </source>
</evidence>
<dbReference type="Gene3D" id="3.40.30.10">
    <property type="entry name" value="Glutaredoxin"/>
    <property type="match status" value="1"/>
</dbReference>
<keyword evidence="2" id="KW-0201">Cytochrome c-type biogenesis</keyword>
<dbReference type="PANTHER" id="PTHR42852">
    <property type="entry name" value="THIOL:DISULFIDE INTERCHANGE PROTEIN DSBE"/>
    <property type="match status" value="1"/>
</dbReference>
<keyword evidence="3" id="KW-1015">Disulfide bond</keyword>
<keyword evidence="7" id="KW-1185">Reference proteome</keyword>
<accession>A0A4Q1D2R2</accession>
<dbReference type="PROSITE" id="PS00194">
    <property type="entry name" value="THIOREDOXIN_1"/>
    <property type="match status" value="1"/>
</dbReference>
<evidence type="ECO:0000259" key="5">
    <source>
        <dbReference type="PROSITE" id="PS51352"/>
    </source>
</evidence>
<dbReference type="Pfam" id="PF08534">
    <property type="entry name" value="Redoxin"/>
    <property type="match status" value="1"/>
</dbReference>
<dbReference type="SUPFAM" id="SSF52833">
    <property type="entry name" value="Thioredoxin-like"/>
    <property type="match status" value="1"/>
</dbReference>
<dbReference type="InterPro" id="IPR017937">
    <property type="entry name" value="Thioredoxin_CS"/>
</dbReference>
<organism evidence="6 7">
    <name type="scientific">Filimonas effusa</name>
    <dbReference type="NCBI Taxonomy" id="2508721"/>
    <lineage>
        <taxon>Bacteria</taxon>
        <taxon>Pseudomonadati</taxon>
        <taxon>Bacteroidota</taxon>
        <taxon>Chitinophagia</taxon>
        <taxon>Chitinophagales</taxon>
        <taxon>Chitinophagaceae</taxon>
        <taxon>Filimonas</taxon>
    </lineage>
</organism>
<dbReference type="PROSITE" id="PS51352">
    <property type="entry name" value="THIOREDOXIN_2"/>
    <property type="match status" value="1"/>
</dbReference>
<name>A0A4Q1D2R2_9BACT</name>
<dbReference type="AlphaFoldDB" id="A0A4Q1D2R2"/>
<reference evidence="6 7" key="1">
    <citation type="submission" date="2019-01" db="EMBL/GenBank/DDBJ databases">
        <title>Filimonas sp. strain TTM-71.</title>
        <authorList>
            <person name="Chen W.-M."/>
        </authorList>
    </citation>
    <scope>NUCLEOTIDE SEQUENCE [LARGE SCALE GENOMIC DNA]</scope>
    <source>
        <strain evidence="6 7">TTM-71</strain>
    </source>
</reference>
<sequence length="453" mass="51387">MRIIFFVIGVLLFCLSIVGVSNARPTDVKSPLKIGAKVPDINFINVVNSDRKQVKLSDFKGKAIILDFWATWCGTCVGKIPALNKYQKEFGSDLQIFLIANDDESKVRTFYDRRPGLVLPSEIISSISAGSYLQSLFPHLVIPHYIWIDREGYLVAVTGAEDVTEENIKSFIAGNLKRLEIKTDSIQLNSKSGMVIDSIHGTRAKRISINPLIKVQSMVTQFDWRVTPGLGRSNQTDNIRFVDLCNMPISALYWYAFFGLDNYNRLSGMLIETKDSISISSPGSELRKNESQYNLWQRSNFYSYRLITPKSLDSSAFMERMQNEIVSAFGYQAKFEYREEPCYVLRLNSRSEHLLSNGKVPNIDASSSYMQLENMPISALVDAISNHTGLLVSSSLRRPRLNIYDETGLKQNIDITLQGDLRNEEVLKTVLYKEGIDLVKIVKRQKFLVVKDK</sequence>
<evidence type="ECO:0000256" key="3">
    <source>
        <dbReference type="ARBA" id="ARBA00023157"/>
    </source>
</evidence>
<dbReference type="GO" id="GO:0017004">
    <property type="term" value="P:cytochrome complex assembly"/>
    <property type="evidence" value="ECO:0007669"/>
    <property type="project" value="UniProtKB-KW"/>
</dbReference>
<comment type="caution">
    <text evidence="6">The sequence shown here is derived from an EMBL/GenBank/DDBJ whole genome shotgun (WGS) entry which is preliminary data.</text>
</comment>
<dbReference type="InterPro" id="IPR036249">
    <property type="entry name" value="Thioredoxin-like_sf"/>
</dbReference>
<feature type="domain" description="Thioredoxin" evidence="5">
    <location>
        <begin position="32"/>
        <end position="177"/>
    </location>
</feature>
<dbReference type="EMBL" id="SDHZ01000003">
    <property type="protein sequence ID" value="RXK81682.1"/>
    <property type="molecule type" value="Genomic_DNA"/>
</dbReference>
<dbReference type="Proteomes" id="UP000290545">
    <property type="component" value="Unassembled WGS sequence"/>
</dbReference>
<evidence type="ECO:0000256" key="1">
    <source>
        <dbReference type="ARBA" id="ARBA00004196"/>
    </source>
</evidence>
<evidence type="ECO:0000256" key="4">
    <source>
        <dbReference type="ARBA" id="ARBA00023284"/>
    </source>
</evidence>
<dbReference type="InterPro" id="IPR013740">
    <property type="entry name" value="Redoxin"/>
</dbReference>
<evidence type="ECO:0000313" key="6">
    <source>
        <dbReference type="EMBL" id="RXK81682.1"/>
    </source>
</evidence>
<dbReference type="PANTHER" id="PTHR42852:SF6">
    <property type="entry name" value="THIOL:DISULFIDE INTERCHANGE PROTEIN DSBE"/>
    <property type="match status" value="1"/>
</dbReference>
<proteinExistence type="predicted"/>
<dbReference type="RefSeq" id="WP_129005079.1">
    <property type="nucleotide sequence ID" value="NZ_SDHZ01000003.1"/>
</dbReference>
<keyword evidence="4" id="KW-0676">Redox-active center</keyword>
<dbReference type="InterPro" id="IPR013766">
    <property type="entry name" value="Thioredoxin_domain"/>
</dbReference>
<dbReference type="GO" id="GO:0030313">
    <property type="term" value="C:cell envelope"/>
    <property type="evidence" value="ECO:0007669"/>
    <property type="project" value="UniProtKB-SubCell"/>
</dbReference>
<protein>
    <submittedName>
        <fullName evidence="6">Redoxin domain-containing protein</fullName>
    </submittedName>
</protein>